<sequence>MKNKVTLQEIAEFAGVSKFAVSRALSGKPGVSKETRDMILKAAGQLGYFKDQPLPAKERSQLQEADHRKWSGAVLVLFPNVRHQNRESLYWGPVFDGISARLNQKGLDIVTLTEPSNDHMFSLLNPQGLLGIVTVGSVTTQNLLDIKKLNIPVVMIDHMDPAFQSDTVFTDNLSAMRHMMTKLVSRGFTSFQYVGNIGDAPSFYERYLGYMSVLADHQLGMGQIPELISPDIGLHFQETLSKALTEHELPELFVCNNDITAMFVIDVLKSRGIDVPGQVQVTGFDNTYDDPAILATVNVDKELLGMRAVDQLLWRIVNPGSNYERLLIQADVLVREPYPAFREDE</sequence>
<dbReference type="GO" id="GO:0003700">
    <property type="term" value="F:DNA-binding transcription factor activity"/>
    <property type="evidence" value="ECO:0007669"/>
    <property type="project" value="TreeGrafter"/>
</dbReference>
<dbReference type="Proteomes" id="UP000215596">
    <property type="component" value="Unassembled WGS sequence"/>
</dbReference>
<dbReference type="InterPro" id="IPR010982">
    <property type="entry name" value="Lambda_DNA-bd_dom_sf"/>
</dbReference>
<keyword evidence="1" id="KW-0678">Repressor</keyword>
<keyword evidence="2" id="KW-0805">Transcription regulation</keyword>
<reference evidence="6 7" key="1">
    <citation type="submission" date="2017-07" db="EMBL/GenBank/DDBJ databases">
        <title>Isolation and whole genome analysis of endospore-forming bacteria from heroin.</title>
        <authorList>
            <person name="Kalinowski J."/>
            <person name="Ahrens B."/>
            <person name="Al-Dilaimi A."/>
            <person name="Winkler A."/>
            <person name="Wibberg D."/>
            <person name="Schleenbecker U."/>
            <person name="Ruckert C."/>
            <person name="Wolfel R."/>
            <person name="Grass G."/>
        </authorList>
    </citation>
    <scope>NUCLEOTIDE SEQUENCE [LARGE SCALE GENOMIC DNA]</scope>
    <source>
        <strain evidence="6 7">7537-G1</strain>
    </source>
</reference>
<protein>
    <submittedName>
        <fullName evidence="6">Transcriptional regulator</fullName>
    </submittedName>
</protein>
<dbReference type="InterPro" id="IPR046335">
    <property type="entry name" value="LacI/GalR-like_sensor"/>
</dbReference>
<feature type="domain" description="HTH lacI-type" evidence="5">
    <location>
        <begin position="5"/>
        <end position="48"/>
    </location>
</feature>
<dbReference type="Gene3D" id="3.40.50.2300">
    <property type="match status" value="2"/>
</dbReference>
<evidence type="ECO:0000313" key="7">
    <source>
        <dbReference type="Proteomes" id="UP000215596"/>
    </source>
</evidence>
<gene>
    <name evidence="6" type="ORF">CHH67_12410</name>
</gene>
<dbReference type="InterPro" id="IPR000843">
    <property type="entry name" value="HTH_LacI"/>
</dbReference>
<dbReference type="Pfam" id="PF00356">
    <property type="entry name" value="LacI"/>
    <property type="match status" value="1"/>
</dbReference>
<organism evidence="6 7">
    <name type="scientific">Paenibacillus campinasensis</name>
    <dbReference type="NCBI Taxonomy" id="66347"/>
    <lineage>
        <taxon>Bacteria</taxon>
        <taxon>Bacillati</taxon>
        <taxon>Bacillota</taxon>
        <taxon>Bacilli</taxon>
        <taxon>Bacillales</taxon>
        <taxon>Paenibacillaceae</taxon>
        <taxon>Paenibacillus</taxon>
    </lineage>
</organism>
<name>A0A268ETF8_9BACL</name>
<keyword evidence="4" id="KW-0804">Transcription</keyword>
<dbReference type="OrthoDB" id="2026446at2"/>
<evidence type="ECO:0000259" key="5">
    <source>
        <dbReference type="PROSITE" id="PS50932"/>
    </source>
</evidence>
<dbReference type="EMBL" id="NPBY01000038">
    <property type="protein sequence ID" value="PAD76418.1"/>
    <property type="molecule type" value="Genomic_DNA"/>
</dbReference>
<dbReference type="GO" id="GO:0000976">
    <property type="term" value="F:transcription cis-regulatory region binding"/>
    <property type="evidence" value="ECO:0007669"/>
    <property type="project" value="TreeGrafter"/>
</dbReference>
<dbReference type="SUPFAM" id="SSF47413">
    <property type="entry name" value="lambda repressor-like DNA-binding domains"/>
    <property type="match status" value="1"/>
</dbReference>
<dbReference type="PANTHER" id="PTHR30146:SF148">
    <property type="entry name" value="HTH-TYPE TRANSCRIPTIONAL REPRESSOR PURR-RELATED"/>
    <property type="match status" value="1"/>
</dbReference>
<evidence type="ECO:0000256" key="2">
    <source>
        <dbReference type="ARBA" id="ARBA00023015"/>
    </source>
</evidence>
<keyword evidence="3" id="KW-0238">DNA-binding</keyword>
<dbReference type="PANTHER" id="PTHR30146">
    <property type="entry name" value="LACI-RELATED TRANSCRIPTIONAL REPRESSOR"/>
    <property type="match status" value="1"/>
</dbReference>
<evidence type="ECO:0000256" key="1">
    <source>
        <dbReference type="ARBA" id="ARBA00022491"/>
    </source>
</evidence>
<dbReference type="Pfam" id="PF13377">
    <property type="entry name" value="Peripla_BP_3"/>
    <property type="match status" value="1"/>
</dbReference>
<dbReference type="RefSeq" id="WP_095265498.1">
    <property type="nucleotide sequence ID" value="NZ_NPBY01000038.1"/>
</dbReference>
<evidence type="ECO:0000256" key="3">
    <source>
        <dbReference type="ARBA" id="ARBA00023125"/>
    </source>
</evidence>
<dbReference type="Gene3D" id="1.10.260.40">
    <property type="entry name" value="lambda repressor-like DNA-binding domains"/>
    <property type="match status" value="1"/>
</dbReference>
<accession>A0A268ETF8</accession>
<dbReference type="SUPFAM" id="SSF53822">
    <property type="entry name" value="Periplasmic binding protein-like I"/>
    <property type="match status" value="1"/>
</dbReference>
<evidence type="ECO:0000313" key="6">
    <source>
        <dbReference type="EMBL" id="PAD76418.1"/>
    </source>
</evidence>
<comment type="caution">
    <text evidence="6">The sequence shown here is derived from an EMBL/GenBank/DDBJ whole genome shotgun (WGS) entry which is preliminary data.</text>
</comment>
<dbReference type="PROSITE" id="PS50932">
    <property type="entry name" value="HTH_LACI_2"/>
    <property type="match status" value="1"/>
</dbReference>
<dbReference type="InterPro" id="IPR028082">
    <property type="entry name" value="Peripla_BP_I"/>
</dbReference>
<evidence type="ECO:0000256" key="4">
    <source>
        <dbReference type="ARBA" id="ARBA00023163"/>
    </source>
</evidence>
<dbReference type="CDD" id="cd01392">
    <property type="entry name" value="HTH_LacI"/>
    <property type="match status" value="1"/>
</dbReference>
<dbReference type="PROSITE" id="PS00356">
    <property type="entry name" value="HTH_LACI_1"/>
    <property type="match status" value="1"/>
</dbReference>
<proteinExistence type="predicted"/>
<dbReference type="AlphaFoldDB" id="A0A268ETF8"/>
<dbReference type="SMART" id="SM00354">
    <property type="entry name" value="HTH_LACI"/>
    <property type="match status" value="1"/>
</dbReference>